<evidence type="ECO:0000313" key="1">
    <source>
        <dbReference type="EMBL" id="KJL31899.1"/>
    </source>
</evidence>
<gene>
    <name evidence="1" type="ORF">RS86_03180</name>
</gene>
<keyword evidence="2" id="KW-1185">Reference proteome</keyword>
<organism evidence="1 2">
    <name type="scientific">Microbacterium azadirachtae</name>
    <dbReference type="NCBI Taxonomy" id="582680"/>
    <lineage>
        <taxon>Bacteria</taxon>
        <taxon>Bacillati</taxon>
        <taxon>Actinomycetota</taxon>
        <taxon>Actinomycetes</taxon>
        <taxon>Micrococcales</taxon>
        <taxon>Microbacteriaceae</taxon>
        <taxon>Microbacterium</taxon>
    </lineage>
</organism>
<dbReference type="AlphaFoldDB" id="A0A0F0LGV5"/>
<comment type="caution">
    <text evidence="1">The sequence shown here is derived from an EMBL/GenBank/DDBJ whole genome shotgun (WGS) entry which is preliminary data.</text>
</comment>
<dbReference type="RefSeq" id="WP_045273208.1">
    <property type="nucleotide sequence ID" value="NZ_JYIX01000038.1"/>
</dbReference>
<name>A0A0F0LGV5_9MICO</name>
<dbReference type="Proteomes" id="UP000033740">
    <property type="component" value="Unassembled WGS sequence"/>
</dbReference>
<evidence type="ECO:0000313" key="2">
    <source>
        <dbReference type="Proteomes" id="UP000033740"/>
    </source>
</evidence>
<dbReference type="PATRIC" id="fig|582680.6.peg.3259"/>
<sequence>MQVEEVIVDGEPFYGVIMADDASLEDQQRAALVLLDHAEWMAAHGPTAMVRANYAEIAAAESPLMLAIDLDDSDPSGSTASRYLLTLVLMQARVLMY</sequence>
<proteinExistence type="predicted"/>
<accession>A0A0F0LGV5</accession>
<dbReference type="EMBL" id="JYIX01000038">
    <property type="protein sequence ID" value="KJL31899.1"/>
    <property type="molecule type" value="Genomic_DNA"/>
</dbReference>
<protein>
    <submittedName>
        <fullName evidence="1">Uncharacterized protein</fullName>
    </submittedName>
</protein>
<reference evidence="1 2" key="1">
    <citation type="submission" date="2015-02" db="EMBL/GenBank/DDBJ databases">
        <title>Draft genome sequences of ten Microbacterium spp. with emphasis on heavy metal contaminated environments.</title>
        <authorList>
            <person name="Corretto E."/>
        </authorList>
    </citation>
    <scope>NUCLEOTIDE SEQUENCE [LARGE SCALE GENOMIC DNA]</scope>
    <source>
        <strain evidence="1 2">ARN176</strain>
    </source>
</reference>